<dbReference type="OrthoDB" id="31228at2157"/>
<dbReference type="STRING" id="368408.Tpen_1785"/>
<dbReference type="GeneID" id="4601929"/>
<evidence type="ECO:0000313" key="2">
    <source>
        <dbReference type="EMBL" id="ABL79180.1"/>
    </source>
</evidence>
<dbReference type="PANTHER" id="PTHR41700:SF1">
    <property type="entry name" value="N-ACETYLTRANSFERASE DOMAIN-CONTAINING PROTEIN"/>
    <property type="match status" value="1"/>
</dbReference>
<evidence type="ECO:0000313" key="3">
    <source>
        <dbReference type="Proteomes" id="UP000000641"/>
    </source>
</evidence>
<dbReference type="Gene3D" id="3.40.630.30">
    <property type="match status" value="1"/>
</dbReference>
<protein>
    <recommendedName>
        <fullName evidence="1">N-acetyltransferase domain-containing protein</fullName>
    </recommendedName>
</protein>
<organism evidence="2 3">
    <name type="scientific">Thermofilum pendens (strain DSM 2475 / Hrk 5)</name>
    <dbReference type="NCBI Taxonomy" id="368408"/>
    <lineage>
        <taxon>Archaea</taxon>
        <taxon>Thermoproteota</taxon>
        <taxon>Thermoprotei</taxon>
        <taxon>Thermofilales</taxon>
        <taxon>Thermofilaceae</taxon>
        <taxon>Thermofilum</taxon>
    </lineage>
</organism>
<dbReference type="GO" id="GO:0016747">
    <property type="term" value="F:acyltransferase activity, transferring groups other than amino-acyl groups"/>
    <property type="evidence" value="ECO:0007669"/>
    <property type="project" value="InterPro"/>
</dbReference>
<dbReference type="InterPro" id="IPR038764">
    <property type="entry name" value="GNAT_N_AcTrfase_prd"/>
</dbReference>
<dbReference type="Proteomes" id="UP000000641">
    <property type="component" value="Chromosome"/>
</dbReference>
<evidence type="ECO:0000259" key="1">
    <source>
        <dbReference type="PROSITE" id="PS51186"/>
    </source>
</evidence>
<feature type="domain" description="N-acetyltransferase" evidence="1">
    <location>
        <begin position="4"/>
        <end position="152"/>
    </location>
</feature>
<proteinExistence type="predicted"/>
<dbReference type="InterPro" id="IPR016181">
    <property type="entry name" value="Acyl_CoA_acyltransferase"/>
</dbReference>
<dbReference type="HOGENOM" id="CLU_061573_1_0_2"/>
<accession>A1S150</accession>
<dbReference type="SUPFAM" id="SSF55729">
    <property type="entry name" value="Acyl-CoA N-acyltransferases (Nat)"/>
    <property type="match status" value="1"/>
</dbReference>
<keyword evidence="3" id="KW-1185">Reference proteome</keyword>
<sequence>MEEVEVRPLEKAEEFSQAMEVQKTAWGMPDIEVIPSRILIAIARNGGLVLGAFARGRLVGYSFGFLARDSQGLYLYSHHTGVIPEYEDKGVGFALKAKQREYALRMGLSRVKWTFDPLQSRNSYFNLVKLGAVVREYHVNYYGELTDQLNRGLPSDRVVAEWYLESPRVVNRLGGRRPAAPGGAVPVIRVRGSEPVFEPAESTSVLVLVPLDIGGVKSRDPELALKWRLETRKAFQYYFSKGYIDHHYVRLDENYGAHVLSKVSLEEVLLDALPG</sequence>
<dbReference type="EnsemblBacteria" id="ABL79180">
    <property type="protein sequence ID" value="ABL79180"/>
    <property type="gene ID" value="Tpen_1785"/>
</dbReference>
<dbReference type="RefSeq" id="WP_011753445.1">
    <property type="nucleotide sequence ID" value="NC_008698.1"/>
</dbReference>
<dbReference type="InterPro" id="IPR000182">
    <property type="entry name" value="GNAT_dom"/>
</dbReference>
<dbReference type="KEGG" id="tpe:Tpen_1785"/>
<dbReference type="Pfam" id="PF00583">
    <property type="entry name" value="Acetyltransf_1"/>
    <property type="match status" value="1"/>
</dbReference>
<dbReference type="EMBL" id="CP000505">
    <property type="protein sequence ID" value="ABL79180.1"/>
    <property type="molecule type" value="Genomic_DNA"/>
</dbReference>
<dbReference type="AlphaFoldDB" id="A1S150"/>
<dbReference type="PROSITE" id="PS51186">
    <property type="entry name" value="GNAT"/>
    <property type="match status" value="1"/>
</dbReference>
<reference evidence="3" key="1">
    <citation type="journal article" date="2008" name="J. Bacteriol.">
        <title>Genome sequence of Thermofilum pendens reveals an exceptional loss of biosynthetic pathways without genome reduction.</title>
        <authorList>
            <person name="Anderson I."/>
            <person name="Rodriguez J."/>
            <person name="Susanti D."/>
            <person name="Porat I."/>
            <person name="Reich C."/>
            <person name="Ulrich L.E."/>
            <person name="Elkins J.G."/>
            <person name="Mavromatis K."/>
            <person name="Lykidis A."/>
            <person name="Kim E."/>
            <person name="Thompson L.S."/>
            <person name="Nolan M."/>
            <person name="Land M."/>
            <person name="Copeland A."/>
            <person name="Lapidus A."/>
            <person name="Lucas S."/>
            <person name="Detter C."/>
            <person name="Zhulin I.B."/>
            <person name="Olsen G.J."/>
            <person name="Whitman W."/>
            <person name="Mukhopadhyay B."/>
            <person name="Bristow J."/>
            <person name="Kyrpides N."/>
        </authorList>
    </citation>
    <scope>NUCLEOTIDE SEQUENCE [LARGE SCALE GENOMIC DNA]</scope>
    <source>
        <strain evidence="3">DSM 2475 / Hrk 5</strain>
    </source>
</reference>
<dbReference type="PANTHER" id="PTHR41700">
    <property type="entry name" value="GCN5-RELATED N-ACETYLTRANSFERASE"/>
    <property type="match status" value="1"/>
</dbReference>
<name>A1S150_THEPD</name>
<dbReference type="eggNOG" id="arCOG04215">
    <property type="taxonomic scope" value="Archaea"/>
</dbReference>
<gene>
    <name evidence="2" type="ordered locus">Tpen_1785</name>
</gene>